<reference evidence="3 4" key="1">
    <citation type="submission" date="2014-09" db="EMBL/GenBank/DDBJ databases">
        <title>Alistipes sp. 627, sp. nov., a novel member of the family Rikenellaceae isolated from human faeces.</title>
        <authorList>
            <person name="Shkoporov A.N."/>
            <person name="Chaplin A.V."/>
            <person name="Motuzova O.V."/>
            <person name="Kafarskaia L.I."/>
            <person name="Khokhlova E.V."/>
            <person name="Efimov B.A."/>
        </authorList>
    </citation>
    <scope>NUCLEOTIDE SEQUENCE [LARGE SCALE GENOMIC DNA]</scope>
    <source>
        <strain evidence="3 4">627</strain>
    </source>
</reference>
<protein>
    <recommendedName>
        <fullName evidence="2">DUF3945 domain-containing protein</fullName>
    </recommendedName>
</protein>
<evidence type="ECO:0000256" key="1">
    <source>
        <dbReference type="SAM" id="MobiDB-lite"/>
    </source>
</evidence>
<feature type="domain" description="DUF3945" evidence="2">
    <location>
        <begin position="278"/>
        <end position="327"/>
    </location>
</feature>
<evidence type="ECO:0000313" key="4">
    <source>
        <dbReference type="Proteomes" id="UP000030889"/>
    </source>
</evidence>
<sequence length="442" mass="50811">MAKQEKTNSTASERPMPVHPDPNKETILLRYPEDGSVKAVSNLIQDNKGNQEIVTTDPTTKNQPAFYQKRDSLFIANFFKNMRAQMQDPAKMPELYIVSFDKVGAVAADLRKLHEDPKNEVLLETAKKYRTYTQNLEKIIFDECRMPKAELAAAGFDVKQMEQDGIFKEMELGKEPQKLYPLKSKLNEQIQMDGLYAIKAVKNEYNEIGFELQSPLAIPEFEQDATLSIELSAEDKKALAAGKTLERPIRHDGEYCVAGFNRTTNRMTFIPCREIQAPEYVFNARMSEEQQEEYKRGRKVHLDNCHYYGNDNTFSCDVQYDTHTRDYRTTGHHYQRPYVPDYLARQLDDTRMRMLLAYEPISGKGLTDRNGMPLKRDICIDRNTNGVTYVSLRRMEQEKAQAQAQSQQQAGKQAAGAPVQSENDMHVDNDIPEQSQSRGHRR</sequence>
<dbReference type="RefSeq" id="WP_035472981.1">
    <property type="nucleotide sequence ID" value="NZ_JRGF01000005.1"/>
</dbReference>
<gene>
    <name evidence="3" type="ORF">LG35_05565</name>
</gene>
<organism evidence="3 4">
    <name type="scientific">Alistipes inops</name>
    <dbReference type="NCBI Taxonomy" id="1501391"/>
    <lineage>
        <taxon>Bacteria</taxon>
        <taxon>Pseudomonadati</taxon>
        <taxon>Bacteroidota</taxon>
        <taxon>Bacteroidia</taxon>
        <taxon>Bacteroidales</taxon>
        <taxon>Rikenellaceae</taxon>
        <taxon>Alistipes</taxon>
    </lineage>
</organism>
<dbReference type="Proteomes" id="UP000030889">
    <property type="component" value="Unassembled WGS sequence"/>
</dbReference>
<accession>A0ABR4YL23</accession>
<feature type="compositionally biased region" description="Polar residues" evidence="1">
    <location>
        <begin position="432"/>
        <end position="442"/>
    </location>
</feature>
<comment type="caution">
    <text evidence="3">The sequence shown here is derived from an EMBL/GenBank/DDBJ whole genome shotgun (WGS) entry which is preliminary data.</text>
</comment>
<name>A0ABR4YL23_9BACT</name>
<evidence type="ECO:0000313" key="3">
    <source>
        <dbReference type="EMBL" id="KHE42346.1"/>
    </source>
</evidence>
<keyword evidence="4" id="KW-1185">Reference proteome</keyword>
<feature type="region of interest" description="Disordered" evidence="1">
    <location>
        <begin position="398"/>
        <end position="442"/>
    </location>
</feature>
<dbReference type="InterPro" id="IPR025222">
    <property type="entry name" value="DUF3945"/>
</dbReference>
<evidence type="ECO:0000259" key="2">
    <source>
        <dbReference type="Pfam" id="PF13101"/>
    </source>
</evidence>
<feature type="compositionally biased region" description="Low complexity" evidence="1">
    <location>
        <begin position="400"/>
        <end position="417"/>
    </location>
</feature>
<dbReference type="Pfam" id="PF13101">
    <property type="entry name" value="DUF3945"/>
    <property type="match status" value="1"/>
</dbReference>
<feature type="region of interest" description="Disordered" evidence="1">
    <location>
        <begin position="1"/>
        <end position="24"/>
    </location>
</feature>
<proteinExistence type="predicted"/>
<dbReference type="EMBL" id="JRGF01000005">
    <property type="protein sequence ID" value="KHE42346.1"/>
    <property type="molecule type" value="Genomic_DNA"/>
</dbReference>